<dbReference type="GO" id="GO:0003676">
    <property type="term" value="F:nucleic acid binding"/>
    <property type="evidence" value="ECO:0007669"/>
    <property type="project" value="InterPro"/>
</dbReference>
<dbReference type="PROSITE" id="PS51999">
    <property type="entry name" value="ZF_GRF"/>
    <property type="match status" value="1"/>
</dbReference>
<sequence length="183" mass="19688">RQQSRNFVAASNHRESDHDNIGPGVGSSGTSFTAGSDTGREPPKCRCNLYATLKKKVSQGENQGREYYSCHKAGKGNCHFFQWADESSSQGKFNQSGFRRASESIGENSGNGNTCFNCGESGHFSNACRKPKKAKSGSTDVTCFKCQRPGHLAPQCPSGSTVQRGKRGSGTRARGTGRRGKKN</sequence>
<evidence type="ECO:0000256" key="5">
    <source>
        <dbReference type="SAM" id="MobiDB-lite"/>
    </source>
</evidence>
<dbReference type="AlphaFoldDB" id="A0A9N9NV27"/>
<name>A0A9N9NV27_9GLOM</name>
<keyword evidence="1" id="KW-0479">Metal-binding</keyword>
<feature type="region of interest" description="Disordered" evidence="5">
    <location>
        <begin position="1"/>
        <end position="41"/>
    </location>
</feature>
<accession>A0A9N9NV27</accession>
<dbReference type="InterPro" id="IPR036875">
    <property type="entry name" value="Znf_CCHC_sf"/>
</dbReference>
<feature type="region of interest" description="Disordered" evidence="5">
    <location>
        <begin position="150"/>
        <end position="183"/>
    </location>
</feature>
<dbReference type="PANTHER" id="PTHR33680">
    <property type="entry name" value="OS07G0190500 PROTEIN"/>
    <property type="match status" value="1"/>
</dbReference>
<keyword evidence="3" id="KW-0862">Zinc</keyword>
<evidence type="ECO:0000256" key="3">
    <source>
        <dbReference type="ARBA" id="ARBA00022833"/>
    </source>
</evidence>
<dbReference type="Pfam" id="PF06839">
    <property type="entry name" value="Zn_ribbon_GRF"/>
    <property type="match status" value="1"/>
</dbReference>
<feature type="domain" description="CCHC-type" evidence="6">
    <location>
        <begin position="115"/>
        <end position="130"/>
    </location>
</feature>
<organism evidence="8 9">
    <name type="scientific">Acaulospora morrowiae</name>
    <dbReference type="NCBI Taxonomy" id="94023"/>
    <lineage>
        <taxon>Eukaryota</taxon>
        <taxon>Fungi</taxon>
        <taxon>Fungi incertae sedis</taxon>
        <taxon>Mucoromycota</taxon>
        <taxon>Glomeromycotina</taxon>
        <taxon>Glomeromycetes</taxon>
        <taxon>Diversisporales</taxon>
        <taxon>Acaulosporaceae</taxon>
        <taxon>Acaulospora</taxon>
    </lineage>
</organism>
<evidence type="ECO:0000313" key="8">
    <source>
        <dbReference type="EMBL" id="CAG8762946.1"/>
    </source>
</evidence>
<evidence type="ECO:0000259" key="7">
    <source>
        <dbReference type="PROSITE" id="PS51999"/>
    </source>
</evidence>
<dbReference type="PANTHER" id="PTHR33680:SF1">
    <property type="entry name" value="OS05G0489500 PROTEIN"/>
    <property type="match status" value="1"/>
</dbReference>
<dbReference type="InterPro" id="IPR001878">
    <property type="entry name" value="Znf_CCHC"/>
</dbReference>
<evidence type="ECO:0000256" key="1">
    <source>
        <dbReference type="ARBA" id="ARBA00022723"/>
    </source>
</evidence>
<keyword evidence="2 4" id="KW-0863">Zinc-finger</keyword>
<dbReference type="SMART" id="SM00343">
    <property type="entry name" value="ZnF_C2HC"/>
    <property type="match status" value="2"/>
</dbReference>
<feature type="domain" description="GRF-type" evidence="7">
    <location>
        <begin position="45"/>
        <end position="87"/>
    </location>
</feature>
<dbReference type="InterPro" id="IPR010666">
    <property type="entry name" value="Znf_GRF"/>
</dbReference>
<feature type="compositionally biased region" description="Basic residues" evidence="5">
    <location>
        <begin position="164"/>
        <end position="183"/>
    </location>
</feature>
<dbReference type="Pfam" id="PF00098">
    <property type="entry name" value="zf-CCHC"/>
    <property type="match status" value="2"/>
</dbReference>
<feature type="non-terminal residue" evidence="8">
    <location>
        <position position="183"/>
    </location>
</feature>
<keyword evidence="9" id="KW-1185">Reference proteome</keyword>
<evidence type="ECO:0000313" key="9">
    <source>
        <dbReference type="Proteomes" id="UP000789342"/>
    </source>
</evidence>
<gene>
    <name evidence="8" type="ORF">AMORRO_LOCUS16060</name>
</gene>
<evidence type="ECO:0000256" key="4">
    <source>
        <dbReference type="PROSITE-ProRule" id="PRU00047"/>
    </source>
</evidence>
<dbReference type="Proteomes" id="UP000789342">
    <property type="component" value="Unassembled WGS sequence"/>
</dbReference>
<comment type="caution">
    <text evidence="8">The sequence shown here is derived from an EMBL/GenBank/DDBJ whole genome shotgun (WGS) entry which is preliminary data.</text>
</comment>
<feature type="domain" description="CCHC-type" evidence="6">
    <location>
        <begin position="143"/>
        <end position="158"/>
    </location>
</feature>
<dbReference type="SUPFAM" id="SSF57756">
    <property type="entry name" value="Retrovirus zinc finger-like domains"/>
    <property type="match status" value="1"/>
</dbReference>
<dbReference type="Gene3D" id="4.10.60.10">
    <property type="entry name" value="Zinc finger, CCHC-type"/>
    <property type="match status" value="2"/>
</dbReference>
<dbReference type="GO" id="GO:0008270">
    <property type="term" value="F:zinc ion binding"/>
    <property type="evidence" value="ECO:0007669"/>
    <property type="project" value="UniProtKB-KW"/>
</dbReference>
<proteinExistence type="predicted"/>
<dbReference type="OrthoDB" id="2527451at2759"/>
<dbReference type="EMBL" id="CAJVPV010041889">
    <property type="protein sequence ID" value="CAG8762946.1"/>
    <property type="molecule type" value="Genomic_DNA"/>
</dbReference>
<protein>
    <submittedName>
        <fullName evidence="8">12612_t:CDS:1</fullName>
    </submittedName>
</protein>
<reference evidence="8" key="1">
    <citation type="submission" date="2021-06" db="EMBL/GenBank/DDBJ databases">
        <authorList>
            <person name="Kallberg Y."/>
            <person name="Tangrot J."/>
            <person name="Rosling A."/>
        </authorList>
    </citation>
    <scope>NUCLEOTIDE SEQUENCE</scope>
    <source>
        <strain evidence="8">CL551</strain>
    </source>
</reference>
<dbReference type="PROSITE" id="PS50158">
    <property type="entry name" value="ZF_CCHC"/>
    <property type="match status" value="2"/>
</dbReference>
<evidence type="ECO:0000256" key="2">
    <source>
        <dbReference type="ARBA" id="ARBA00022771"/>
    </source>
</evidence>
<evidence type="ECO:0000259" key="6">
    <source>
        <dbReference type="PROSITE" id="PS50158"/>
    </source>
</evidence>